<organism evidence="1 2">
    <name type="scientific">Parerythrobacter lacustris</name>
    <dbReference type="NCBI Taxonomy" id="2969984"/>
    <lineage>
        <taxon>Bacteria</taxon>
        <taxon>Pseudomonadati</taxon>
        <taxon>Pseudomonadota</taxon>
        <taxon>Alphaproteobacteria</taxon>
        <taxon>Sphingomonadales</taxon>
        <taxon>Erythrobacteraceae</taxon>
        <taxon>Parerythrobacter</taxon>
    </lineage>
</organism>
<reference evidence="1 2" key="1">
    <citation type="submission" date="2022-08" db="EMBL/GenBank/DDBJ databases">
        <title>Polyphasic taxonomy analysis of Qipengyuania sp.RS5-5.</title>
        <authorList>
            <person name="Xamxidin M."/>
            <person name="Wu M."/>
        </authorList>
    </citation>
    <scope>NUCLEOTIDE SEQUENCE [LARGE SCALE GENOMIC DNA]</scope>
    <source>
        <strain evidence="1 2">RS5-5</strain>
    </source>
</reference>
<proteinExistence type="predicted"/>
<dbReference type="RefSeq" id="WP_257594897.1">
    <property type="nucleotide sequence ID" value="NZ_JANKHH010000003.1"/>
</dbReference>
<evidence type="ECO:0000313" key="1">
    <source>
        <dbReference type="EMBL" id="MCR2833126.1"/>
    </source>
</evidence>
<protein>
    <submittedName>
        <fullName evidence="1">Uncharacterized protein</fullName>
    </submittedName>
</protein>
<sequence>MSMYDRRFFQTKLGQAAIASVAAMCAFVALSTQMQVNSTAHAAELQHEVVELA</sequence>
<accession>A0ABT1XN95</accession>
<keyword evidence="2" id="KW-1185">Reference proteome</keyword>
<evidence type="ECO:0000313" key="2">
    <source>
        <dbReference type="Proteomes" id="UP001206067"/>
    </source>
</evidence>
<gene>
    <name evidence="1" type="ORF">NSO95_04145</name>
</gene>
<dbReference type="EMBL" id="JANKHH010000003">
    <property type="protein sequence ID" value="MCR2833126.1"/>
    <property type="molecule type" value="Genomic_DNA"/>
</dbReference>
<dbReference type="Proteomes" id="UP001206067">
    <property type="component" value="Unassembled WGS sequence"/>
</dbReference>
<name>A0ABT1XN95_9SPHN</name>
<comment type="caution">
    <text evidence="1">The sequence shown here is derived from an EMBL/GenBank/DDBJ whole genome shotgun (WGS) entry which is preliminary data.</text>
</comment>